<proteinExistence type="predicted"/>
<comment type="caution">
    <text evidence="1">The sequence shown here is derived from an EMBL/GenBank/DDBJ whole genome shotgun (WGS) entry which is preliminary data.</text>
</comment>
<protein>
    <submittedName>
        <fullName evidence="1">Uncharacterized protein</fullName>
    </submittedName>
</protein>
<evidence type="ECO:0000313" key="1">
    <source>
        <dbReference type="EMBL" id="KXA60653.1"/>
    </source>
</evidence>
<reference evidence="1 2" key="1">
    <citation type="submission" date="2016-01" db="EMBL/GenBank/DDBJ databases">
        <authorList>
            <person name="Oliw E.H."/>
        </authorList>
    </citation>
    <scope>NUCLEOTIDE SEQUENCE [LARGE SCALE GENOMIC DNA]</scope>
    <source>
        <strain evidence="1 2">CMW7705B</strain>
    </source>
</reference>
<evidence type="ECO:0000313" key="2">
    <source>
        <dbReference type="Proteomes" id="UP000070065"/>
    </source>
</evidence>
<dbReference type="PATRIC" id="fig|28037.231.peg.1008"/>
<sequence length="121" mass="13877">MGEINESKKTFSFFLLRISKKNRKMNEEVIEMALQGKDKQVIELSNELAKKLKEKDFSQSWSLAGELNGLLKNEEELTLSYQVIQCIKNDLASYYDMNKSFNKVANRAFAIGCNLERSASI</sequence>
<organism evidence="1 2">
    <name type="scientific">Streptococcus mitis</name>
    <dbReference type="NCBI Taxonomy" id="28037"/>
    <lineage>
        <taxon>Bacteria</taxon>
        <taxon>Bacillati</taxon>
        <taxon>Bacillota</taxon>
        <taxon>Bacilli</taxon>
        <taxon>Lactobacillales</taxon>
        <taxon>Streptococcaceae</taxon>
        <taxon>Streptococcus</taxon>
        <taxon>Streptococcus mitis group</taxon>
    </lineage>
</organism>
<name>A0A133RYW6_STRMT</name>
<gene>
    <name evidence="1" type="ORF">HMPREF3228_01018</name>
</gene>
<dbReference type="EMBL" id="LRQR01000061">
    <property type="protein sequence ID" value="KXA60653.1"/>
    <property type="molecule type" value="Genomic_DNA"/>
</dbReference>
<dbReference type="Proteomes" id="UP000070065">
    <property type="component" value="Unassembled WGS sequence"/>
</dbReference>
<accession>A0A133RYW6</accession>
<dbReference type="AlphaFoldDB" id="A0A133RYW6"/>